<dbReference type="PANTHER" id="PTHR31964:SF113">
    <property type="entry name" value="USPA DOMAIN-CONTAINING PROTEIN"/>
    <property type="match status" value="1"/>
</dbReference>
<dbReference type="STRING" id="657387.BH688_10570"/>
<dbReference type="Pfam" id="PF00582">
    <property type="entry name" value="Usp"/>
    <property type="match status" value="1"/>
</dbReference>
<dbReference type="KEGG" id="kuy:FY550_11645"/>
<protein>
    <submittedName>
        <fullName evidence="2">Universal stress protein</fullName>
    </submittedName>
</protein>
<dbReference type="InterPro" id="IPR006015">
    <property type="entry name" value="Universal_stress_UspA"/>
</dbReference>
<sequence length="158" mass="16760">MFRSLLIPVDGSGHARRALSIACQLVAADGVLHLLNVQEIPTSTYGIATIGTRPPLDTFSKEVAEEAGRAALDSMMETMPAHQCRVETGVRVGSPAHTIIEEAERLGVEAIVMGSRGLSDFRGMMVGSVSHRVSHTAPCTVISVHDAPHVHGERACAL</sequence>
<evidence type="ECO:0000313" key="2">
    <source>
        <dbReference type="EMBL" id="QEL11727.1"/>
    </source>
</evidence>
<dbReference type="CDD" id="cd00293">
    <property type="entry name" value="USP-like"/>
    <property type="match status" value="1"/>
</dbReference>
<evidence type="ECO:0000256" key="1">
    <source>
        <dbReference type="ARBA" id="ARBA00008791"/>
    </source>
</evidence>
<proteinExistence type="inferred from homology"/>
<dbReference type="Gene3D" id="3.40.50.620">
    <property type="entry name" value="HUPs"/>
    <property type="match status" value="1"/>
</dbReference>
<organism evidence="2 3">
    <name type="scientific">Kushneria phosphatilytica</name>
    <dbReference type="NCBI Taxonomy" id="657387"/>
    <lineage>
        <taxon>Bacteria</taxon>
        <taxon>Pseudomonadati</taxon>
        <taxon>Pseudomonadota</taxon>
        <taxon>Gammaproteobacteria</taxon>
        <taxon>Oceanospirillales</taxon>
        <taxon>Halomonadaceae</taxon>
        <taxon>Kushneria</taxon>
    </lineage>
</organism>
<dbReference type="OrthoDB" id="5795499at2"/>
<dbReference type="AlphaFoldDB" id="A0A1S1NUK3"/>
<dbReference type="Proteomes" id="UP000322553">
    <property type="component" value="Chromosome"/>
</dbReference>
<dbReference type="PANTHER" id="PTHR31964">
    <property type="entry name" value="ADENINE NUCLEOTIDE ALPHA HYDROLASES-LIKE SUPERFAMILY PROTEIN"/>
    <property type="match status" value="1"/>
</dbReference>
<name>A0A1S1NUK3_9GAMM</name>
<accession>A0A1S1NUK3</accession>
<dbReference type="PRINTS" id="PR01438">
    <property type="entry name" value="UNVRSLSTRESS"/>
</dbReference>
<dbReference type="EMBL" id="CP043420">
    <property type="protein sequence ID" value="QEL11727.1"/>
    <property type="molecule type" value="Genomic_DNA"/>
</dbReference>
<dbReference type="InterPro" id="IPR006016">
    <property type="entry name" value="UspA"/>
</dbReference>
<gene>
    <name evidence="2" type="ORF">FY550_11645</name>
</gene>
<comment type="similarity">
    <text evidence="1">Belongs to the universal stress protein A family.</text>
</comment>
<reference evidence="2 3" key="1">
    <citation type="submission" date="2019-08" db="EMBL/GenBank/DDBJ databases">
        <title>Complete genome sequence of Kushneria sp. YCWA18, a halophilic phosphate-solubilizing bacterium isolated from Daqiao saltern in China.</title>
        <authorList>
            <person name="Du G.-X."/>
            <person name="Qu L.-Y."/>
        </authorList>
    </citation>
    <scope>NUCLEOTIDE SEQUENCE [LARGE SCALE GENOMIC DNA]</scope>
    <source>
        <strain evidence="2 3">YCWA18</strain>
    </source>
</reference>
<dbReference type="InterPro" id="IPR014729">
    <property type="entry name" value="Rossmann-like_a/b/a_fold"/>
</dbReference>
<dbReference type="RefSeq" id="WP_070979242.1">
    <property type="nucleotide sequence ID" value="NZ_CP043420.1"/>
</dbReference>
<dbReference type="SUPFAM" id="SSF52402">
    <property type="entry name" value="Adenine nucleotide alpha hydrolases-like"/>
    <property type="match status" value="1"/>
</dbReference>
<evidence type="ECO:0000313" key="3">
    <source>
        <dbReference type="Proteomes" id="UP000322553"/>
    </source>
</evidence>
<keyword evidence="3" id="KW-1185">Reference proteome</keyword>